<evidence type="ECO:0000313" key="3">
    <source>
        <dbReference type="EMBL" id="KAK3868894.1"/>
    </source>
</evidence>
<evidence type="ECO:0008006" key="5">
    <source>
        <dbReference type="Google" id="ProtNLM"/>
    </source>
</evidence>
<protein>
    <recommendedName>
        <fullName evidence="5">Malate dehydrogenase</fullName>
    </recommendedName>
</protein>
<dbReference type="EMBL" id="JAWQEG010002931">
    <property type="protein sequence ID" value="KAK3868894.1"/>
    <property type="molecule type" value="Genomic_DNA"/>
</dbReference>
<dbReference type="Pfam" id="PF02615">
    <property type="entry name" value="Ldh_2"/>
    <property type="match status" value="1"/>
</dbReference>
<dbReference type="AlphaFoldDB" id="A0AAE1F8N1"/>
<dbReference type="Proteomes" id="UP001286313">
    <property type="component" value="Unassembled WGS sequence"/>
</dbReference>
<dbReference type="Gene3D" id="3.30.1370.60">
    <property type="entry name" value="Hypothetical oxidoreductase yiak, domain 2"/>
    <property type="match status" value="1"/>
</dbReference>
<dbReference type="InterPro" id="IPR003767">
    <property type="entry name" value="Malate/L-lactate_DH-like"/>
</dbReference>
<proteinExistence type="inferred from homology"/>
<dbReference type="PANTHER" id="PTHR11091">
    <property type="entry name" value="OXIDOREDUCTASE-RELATED"/>
    <property type="match status" value="1"/>
</dbReference>
<reference evidence="3" key="1">
    <citation type="submission" date="2023-10" db="EMBL/GenBank/DDBJ databases">
        <title>Genome assemblies of two species of porcelain crab, Petrolisthes cinctipes and Petrolisthes manimaculis (Anomura: Porcellanidae).</title>
        <authorList>
            <person name="Angst P."/>
        </authorList>
    </citation>
    <scope>NUCLEOTIDE SEQUENCE</scope>
    <source>
        <strain evidence="3">PB745_01</strain>
        <tissue evidence="3">Gill</tissue>
    </source>
</reference>
<dbReference type="InterPro" id="IPR036111">
    <property type="entry name" value="Mal/L-sulfo/L-lacto_DH-like_sf"/>
</dbReference>
<accession>A0AAE1F8N1</accession>
<evidence type="ECO:0000256" key="2">
    <source>
        <dbReference type="ARBA" id="ARBA00023002"/>
    </source>
</evidence>
<sequence length="375" mass="40142">MMHASLHVIEEGKRRLGAGGGQVEVNEVLRFIEECMVASGASKPNAASLARVLVAADTRGHYSHGLQRLDLYVCEVKVNRSCDGVVKPILVKETDCTALVDGCNGLGPVVSEYSMKLAITKAKKSGIGWVVARGSNHYGIAGYYSMKAVEEGLLGMSFTNACSGVAATRGKKGVVGTNPISVAAPGKGDDSFVLDMATSVVASGKVEVAEMKEESIPIGWGVDKNGEDTSSPWEVLHNEGWLLPLGGSELLSGYKGFGLGMMVEVFCGILSGGHYGQNIRDWRKSDREADLSHCFVAIDPQVFAPGFKDRMSSLMEQCRNLELVDEGKPVLTAGDPERQHMSLAESQGGITYHINQIKQSWQLAQYLGVTPMTSV</sequence>
<dbReference type="PANTHER" id="PTHR11091:SF0">
    <property type="entry name" value="MALATE DEHYDROGENASE"/>
    <property type="match status" value="1"/>
</dbReference>
<dbReference type="GO" id="GO:0016491">
    <property type="term" value="F:oxidoreductase activity"/>
    <property type="evidence" value="ECO:0007669"/>
    <property type="project" value="UniProtKB-KW"/>
</dbReference>
<dbReference type="SUPFAM" id="SSF89733">
    <property type="entry name" value="L-sulfolactate dehydrogenase-like"/>
    <property type="match status" value="1"/>
</dbReference>
<dbReference type="Gene3D" id="1.10.1530.10">
    <property type="match status" value="1"/>
</dbReference>
<gene>
    <name evidence="3" type="ORF">Pcinc_025752</name>
</gene>
<dbReference type="InterPro" id="IPR043143">
    <property type="entry name" value="Mal/L-sulf/L-lact_DH-like_NADP"/>
</dbReference>
<comment type="similarity">
    <text evidence="1">Belongs to the LDH2/MDH2 oxidoreductase family.</text>
</comment>
<evidence type="ECO:0000256" key="1">
    <source>
        <dbReference type="ARBA" id="ARBA00006056"/>
    </source>
</evidence>
<organism evidence="3 4">
    <name type="scientific">Petrolisthes cinctipes</name>
    <name type="common">Flat porcelain crab</name>
    <dbReference type="NCBI Taxonomy" id="88211"/>
    <lineage>
        <taxon>Eukaryota</taxon>
        <taxon>Metazoa</taxon>
        <taxon>Ecdysozoa</taxon>
        <taxon>Arthropoda</taxon>
        <taxon>Crustacea</taxon>
        <taxon>Multicrustacea</taxon>
        <taxon>Malacostraca</taxon>
        <taxon>Eumalacostraca</taxon>
        <taxon>Eucarida</taxon>
        <taxon>Decapoda</taxon>
        <taxon>Pleocyemata</taxon>
        <taxon>Anomura</taxon>
        <taxon>Galatheoidea</taxon>
        <taxon>Porcellanidae</taxon>
        <taxon>Petrolisthes</taxon>
    </lineage>
</organism>
<name>A0AAE1F8N1_PETCI</name>
<keyword evidence="4" id="KW-1185">Reference proteome</keyword>
<keyword evidence="2" id="KW-0560">Oxidoreductase</keyword>
<comment type="caution">
    <text evidence="3">The sequence shown here is derived from an EMBL/GenBank/DDBJ whole genome shotgun (WGS) entry which is preliminary data.</text>
</comment>
<dbReference type="InterPro" id="IPR043144">
    <property type="entry name" value="Mal/L-sulf/L-lact_DH-like_ah"/>
</dbReference>
<evidence type="ECO:0000313" key="4">
    <source>
        <dbReference type="Proteomes" id="UP001286313"/>
    </source>
</evidence>